<sequence length="82" mass="9291">MALGRTVLVYGRIYVCHLTLDPRPPPCPPFPYRRSDPHPKANTSRQVHSLMSLMIHSALTRRKAVLAPLTPCTVTDRHHQLV</sequence>
<name>A0A5B7ED30_PORTR</name>
<gene>
    <name evidence="1" type="ORF">E2C01_024405</name>
</gene>
<evidence type="ECO:0000313" key="1">
    <source>
        <dbReference type="EMBL" id="MPC31126.1"/>
    </source>
</evidence>
<dbReference type="AlphaFoldDB" id="A0A5B7ED30"/>
<keyword evidence="2" id="KW-1185">Reference proteome</keyword>
<evidence type="ECO:0000313" key="2">
    <source>
        <dbReference type="Proteomes" id="UP000324222"/>
    </source>
</evidence>
<accession>A0A5B7ED30</accession>
<comment type="caution">
    <text evidence="1">The sequence shown here is derived from an EMBL/GenBank/DDBJ whole genome shotgun (WGS) entry which is preliminary data.</text>
</comment>
<organism evidence="1 2">
    <name type="scientific">Portunus trituberculatus</name>
    <name type="common">Swimming crab</name>
    <name type="synonym">Neptunus trituberculatus</name>
    <dbReference type="NCBI Taxonomy" id="210409"/>
    <lineage>
        <taxon>Eukaryota</taxon>
        <taxon>Metazoa</taxon>
        <taxon>Ecdysozoa</taxon>
        <taxon>Arthropoda</taxon>
        <taxon>Crustacea</taxon>
        <taxon>Multicrustacea</taxon>
        <taxon>Malacostraca</taxon>
        <taxon>Eumalacostraca</taxon>
        <taxon>Eucarida</taxon>
        <taxon>Decapoda</taxon>
        <taxon>Pleocyemata</taxon>
        <taxon>Brachyura</taxon>
        <taxon>Eubrachyura</taxon>
        <taxon>Portunoidea</taxon>
        <taxon>Portunidae</taxon>
        <taxon>Portuninae</taxon>
        <taxon>Portunus</taxon>
    </lineage>
</organism>
<dbReference type="Proteomes" id="UP000324222">
    <property type="component" value="Unassembled WGS sequence"/>
</dbReference>
<proteinExistence type="predicted"/>
<reference evidence="1 2" key="1">
    <citation type="submission" date="2019-05" db="EMBL/GenBank/DDBJ databases">
        <title>Another draft genome of Portunus trituberculatus and its Hox gene families provides insights of decapod evolution.</title>
        <authorList>
            <person name="Jeong J.-H."/>
            <person name="Song I."/>
            <person name="Kim S."/>
            <person name="Choi T."/>
            <person name="Kim D."/>
            <person name="Ryu S."/>
            <person name="Kim W."/>
        </authorList>
    </citation>
    <scope>NUCLEOTIDE SEQUENCE [LARGE SCALE GENOMIC DNA]</scope>
    <source>
        <tissue evidence="1">Muscle</tissue>
    </source>
</reference>
<dbReference type="EMBL" id="VSRR010002372">
    <property type="protein sequence ID" value="MPC31126.1"/>
    <property type="molecule type" value="Genomic_DNA"/>
</dbReference>
<protein>
    <submittedName>
        <fullName evidence="1">Uncharacterized protein</fullName>
    </submittedName>
</protein>